<dbReference type="OrthoDB" id="6309046at2"/>
<feature type="domain" description="FAD-dependent urate hydroxylase HpyO/Asp monooxygenase CreE-like FAD/NAD(P)-binding" evidence="1">
    <location>
        <begin position="54"/>
        <end position="205"/>
    </location>
</feature>
<dbReference type="EMBL" id="SRMB01000005">
    <property type="protein sequence ID" value="TGE23138.1"/>
    <property type="molecule type" value="Genomic_DNA"/>
</dbReference>
<name>A0A4Z0PZE0_9BACT</name>
<dbReference type="Pfam" id="PF13454">
    <property type="entry name" value="NAD_binding_9"/>
    <property type="match status" value="1"/>
</dbReference>
<dbReference type="SUPFAM" id="SSF51905">
    <property type="entry name" value="FAD/NAD(P)-binding domain"/>
    <property type="match status" value="1"/>
</dbReference>
<accession>A0A4Z0PZE0</accession>
<sequence>MYFAVGQFAFQAQAAPRLHCPDFSDRIFYPIFCPQFRPASTPQPVPVSRRTITILGGGFSGSMLLVQLAQLPGGPYAWDIHLVEPRAVAGPGLAYSARRKEYLLNVRAPFLSAFPQQPDHFTEWLRTSRMAACVGGFCSRQTYGKYLQHLTENVLAWPAANGMRFFCHHQKAVAAPLAADGLSATVRLADGHEIPSHHVVLALGNFPPAPDLRLSPEVRHHPRYHSNPWGPQALQNIAPADTVLLIGSGLTTVDVLLGLAADGHHGQVTVVSRNGRWPTVHGPLGQAYPSFYATELAGLATVLDVVRVVRQHVRAALGQGLDWRPVIDSLRPDLGTIWRAWPLDEQARFVRHMASIWSVVRHRSPPQNAEAVQKMLNGGVVRVQTGRVVHIEAEGADLRVRVARRGQQQEQIVQHVISCTGPLLDYSRIPDPLVSSLRVAGQLVPDALKLGISTDAYGALRNAHGEVSEVFFTLGPSRRPSYFESTAVPELRQQATDLAQHFFLRLPHR</sequence>
<dbReference type="Gene3D" id="3.50.50.60">
    <property type="entry name" value="FAD/NAD(P)-binding domain"/>
    <property type="match status" value="1"/>
</dbReference>
<dbReference type="PANTHER" id="PTHR40254:SF1">
    <property type="entry name" value="BLR0577 PROTEIN"/>
    <property type="match status" value="1"/>
</dbReference>
<proteinExistence type="predicted"/>
<comment type="caution">
    <text evidence="2">The sequence shown here is derived from an EMBL/GenBank/DDBJ whole genome shotgun (WGS) entry which is preliminary data.</text>
</comment>
<dbReference type="InterPro" id="IPR052189">
    <property type="entry name" value="L-asp_N-monooxygenase_NS-form"/>
</dbReference>
<evidence type="ECO:0000259" key="1">
    <source>
        <dbReference type="Pfam" id="PF13454"/>
    </source>
</evidence>
<gene>
    <name evidence="2" type="ORF">E5K02_22595</name>
</gene>
<keyword evidence="3" id="KW-1185">Reference proteome</keyword>
<evidence type="ECO:0000313" key="3">
    <source>
        <dbReference type="Proteomes" id="UP000298471"/>
    </source>
</evidence>
<dbReference type="Proteomes" id="UP000298471">
    <property type="component" value="Unassembled WGS sequence"/>
</dbReference>
<dbReference type="AlphaFoldDB" id="A0A4Z0PZE0"/>
<evidence type="ECO:0000313" key="2">
    <source>
        <dbReference type="EMBL" id="TGE23138.1"/>
    </source>
</evidence>
<reference evidence="2 3" key="1">
    <citation type="submission" date="2019-04" db="EMBL/GenBank/DDBJ databases">
        <authorList>
            <person name="Feng G."/>
            <person name="Zhang J."/>
            <person name="Zhu H."/>
        </authorList>
    </citation>
    <scope>NUCLEOTIDE SEQUENCE [LARGE SCALE GENOMIC DNA]</scope>
    <source>
        <strain evidence="2 3">9PBR-1</strain>
    </source>
</reference>
<organism evidence="2 3">
    <name type="scientific">Hymenobacter metallicola</name>
    <dbReference type="NCBI Taxonomy" id="2563114"/>
    <lineage>
        <taxon>Bacteria</taxon>
        <taxon>Pseudomonadati</taxon>
        <taxon>Bacteroidota</taxon>
        <taxon>Cytophagia</taxon>
        <taxon>Cytophagales</taxon>
        <taxon>Hymenobacteraceae</taxon>
        <taxon>Hymenobacter</taxon>
    </lineage>
</organism>
<dbReference type="InterPro" id="IPR038732">
    <property type="entry name" value="HpyO/CreE_NAD-binding"/>
</dbReference>
<protein>
    <recommendedName>
        <fullName evidence="1">FAD-dependent urate hydroxylase HpyO/Asp monooxygenase CreE-like FAD/NAD(P)-binding domain-containing protein</fullName>
    </recommendedName>
</protein>
<dbReference type="PANTHER" id="PTHR40254">
    <property type="entry name" value="BLR0577 PROTEIN"/>
    <property type="match status" value="1"/>
</dbReference>
<dbReference type="InterPro" id="IPR036188">
    <property type="entry name" value="FAD/NAD-bd_sf"/>
</dbReference>